<evidence type="ECO:0000313" key="5">
    <source>
        <dbReference type="Proteomes" id="UP000272400"/>
    </source>
</evidence>
<dbReference type="OrthoDB" id="4095657at2"/>
<dbReference type="AlphaFoldDB" id="A0A3N1CPM4"/>
<dbReference type="Proteomes" id="UP000272400">
    <property type="component" value="Unassembled WGS sequence"/>
</dbReference>
<organism evidence="4 5">
    <name type="scientific">Actinocorallia herbida</name>
    <dbReference type="NCBI Taxonomy" id="58109"/>
    <lineage>
        <taxon>Bacteria</taxon>
        <taxon>Bacillati</taxon>
        <taxon>Actinomycetota</taxon>
        <taxon>Actinomycetes</taxon>
        <taxon>Streptosporangiales</taxon>
        <taxon>Thermomonosporaceae</taxon>
        <taxon>Actinocorallia</taxon>
    </lineage>
</organism>
<evidence type="ECO:0000256" key="1">
    <source>
        <dbReference type="ARBA" id="ARBA00022679"/>
    </source>
</evidence>
<name>A0A3N1CPM4_9ACTN</name>
<reference evidence="4 5" key="1">
    <citation type="submission" date="2018-11" db="EMBL/GenBank/DDBJ databases">
        <title>Sequencing the genomes of 1000 actinobacteria strains.</title>
        <authorList>
            <person name="Klenk H.-P."/>
        </authorList>
    </citation>
    <scope>NUCLEOTIDE SEQUENCE [LARGE SCALE GENOMIC DNA]</scope>
    <source>
        <strain evidence="4 5">DSM 44254</strain>
    </source>
</reference>
<sequence length="212" mass="23732">MCDGAMTHDALIIRSATEQDIPAIIELIDRRAAWLRTMGTDQWARPWPDEEGRALRIREGLKCGKTFVVAGDDGALVATVSITRRRNPSLWKDDPADAVYLHRLVVDRTVAGRKLGGHLIHWAGAAYLGAQRIRIDVWSDNPGLHAYYRDIHFDFVETDASGAPVPALAKEEWPSGVLLEKVVEPYLTTWPESVHFTPVGDDLLSELGWRTR</sequence>
<keyword evidence="1 4" id="KW-0808">Transferase</keyword>
<keyword evidence="5" id="KW-1185">Reference proteome</keyword>
<dbReference type="EMBL" id="RJKE01000001">
    <property type="protein sequence ID" value="ROO82678.1"/>
    <property type="molecule type" value="Genomic_DNA"/>
</dbReference>
<feature type="domain" description="N-acetyltransferase" evidence="3">
    <location>
        <begin position="11"/>
        <end position="184"/>
    </location>
</feature>
<dbReference type="GO" id="GO:0016747">
    <property type="term" value="F:acyltransferase activity, transferring groups other than amino-acyl groups"/>
    <property type="evidence" value="ECO:0007669"/>
    <property type="project" value="InterPro"/>
</dbReference>
<dbReference type="InterPro" id="IPR050832">
    <property type="entry name" value="Bact_Acetyltransf"/>
</dbReference>
<protein>
    <submittedName>
        <fullName evidence="4">Acetyltransferase (GNAT) family protein</fullName>
    </submittedName>
</protein>
<evidence type="ECO:0000259" key="3">
    <source>
        <dbReference type="PROSITE" id="PS51186"/>
    </source>
</evidence>
<gene>
    <name evidence="4" type="ORF">EDD29_0160</name>
</gene>
<accession>A0A3N1CPM4</accession>
<dbReference type="PANTHER" id="PTHR43877">
    <property type="entry name" value="AMINOALKYLPHOSPHONATE N-ACETYLTRANSFERASE-RELATED-RELATED"/>
    <property type="match status" value="1"/>
</dbReference>
<dbReference type="InterPro" id="IPR016181">
    <property type="entry name" value="Acyl_CoA_acyltransferase"/>
</dbReference>
<dbReference type="Pfam" id="PF00583">
    <property type="entry name" value="Acetyltransf_1"/>
    <property type="match status" value="1"/>
</dbReference>
<keyword evidence="2" id="KW-0012">Acyltransferase</keyword>
<comment type="caution">
    <text evidence="4">The sequence shown here is derived from an EMBL/GenBank/DDBJ whole genome shotgun (WGS) entry which is preliminary data.</text>
</comment>
<dbReference type="Gene3D" id="3.40.630.30">
    <property type="match status" value="1"/>
</dbReference>
<dbReference type="InterPro" id="IPR000182">
    <property type="entry name" value="GNAT_dom"/>
</dbReference>
<evidence type="ECO:0000313" key="4">
    <source>
        <dbReference type="EMBL" id="ROO82678.1"/>
    </source>
</evidence>
<dbReference type="PROSITE" id="PS51186">
    <property type="entry name" value="GNAT"/>
    <property type="match status" value="1"/>
</dbReference>
<evidence type="ECO:0000256" key="2">
    <source>
        <dbReference type="ARBA" id="ARBA00023315"/>
    </source>
</evidence>
<proteinExistence type="predicted"/>
<dbReference type="CDD" id="cd04301">
    <property type="entry name" value="NAT_SF"/>
    <property type="match status" value="1"/>
</dbReference>
<dbReference type="SUPFAM" id="SSF55729">
    <property type="entry name" value="Acyl-CoA N-acyltransferases (Nat)"/>
    <property type="match status" value="1"/>
</dbReference>